<dbReference type="EMBL" id="BQKI01000034">
    <property type="protein sequence ID" value="GJN13139.1"/>
    <property type="molecule type" value="Genomic_DNA"/>
</dbReference>
<reference evidence="2" key="2">
    <citation type="submission" date="2021-12" db="EMBL/GenBank/DDBJ databases">
        <title>Resequencing data analysis of finger millet.</title>
        <authorList>
            <person name="Hatakeyama M."/>
            <person name="Aluri S."/>
            <person name="Balachadran M.T."/>
            <person name="Sivarajan S.R."/>
            <person name="Poveda L."/>
            <person name="Shimizu-Inatsugi R."/>
            <person name="Schlapbach R."/>
            <person name="Sreeman S.M."/>
            <person name="Shimizu K.K."/>
        </authorList>
    </citation>
    <scope>NUCLEOTIDE SEQUENCE</scope>
</reference>
<accession>A0AAV5DQ27</accession>
<protein>
    <recommendedName>
        <fullName evidence="1">Bifunctional inhibitor/plant lipid transfer protein/seed storage helical domain-containing protein</fullName>
    </recommendedName>
</protein>
<evidence type="ECO:0000313" key="3">
    <source>
        <dbReference type="Proteomes" id="UP001054889"/>
    </source>
</evidence>
<dbReference type="PANTHER" id="PTHR33122">
    <property type="entry name" value="LIPID BINDING PROTEIN-RELATED"/>
    <property type="match status" value="1"/>
</dbReference>
<name>A0AAV5DQ27_ELECO</name>
<dbReference type="CDD" id="cd04660">
    <property type="entry name" value="nsLTP_like"/>
    <property type="match status" value="1"/>
</dbReference>
<dbReference type="InterPro" id="IPR044741">
    <property type="entry name" value="NsLTP-like"/>
</dbReference>
<feature type="domain" description="Bifunctional inhibitor/plant lipid transfer protein/seed storage helical" evidence="1">
    <location>
        <begin position="92"/>
        <end position="167"/>
    </location>
</feature>
<dbReference type="SMART" id="SM00499">
    <property type="entry name" value="AAI"/>
    <property type="match status" value="1"/>
</dbReference>
<gene>
    <name evidence="2" type="primary">ga31476</name>
    <name evidence="2" type="ORF">PR202_ga31476</name>
</gene>
<dbReference type="Pfam" id="PF14368">
    <property type="entry name" value="LTP_2"/>
    <property type="match status" value="1"/>
</dbReference>
<keyword evidence="3" id="KW-1185">Reference proteome</keyword>
<sequence length="168" mass="17431">MNPAASRSGAADSTSWSAEVGCSRQFRLRAQRGRARCSGSCSRHGAAGLEETSSRRAGRRALEAGGQRGRASAALLLALVALATIEGAHAICGMANEDFKLCQPAASINDPTDSPSAECCAALGKADLGCICRYKGIAGIWLRMYHIDPSRAMALPGKCGLTMPSNCS</sequence>
<dbReference type="AlphaFoldDB" id="A0AAV5DQ27"/>
<proteinExistence type="predicted"/>
<dbReference type="InterPro" id="IPR016140">
    <property type="entry name" value="Bifunc_inhib/LTP/seed_store"/>
</dbReference>
<dbReference type="GO" id="GO:0005504">
    <property type="term" value="F:fatty acid binding"/>
    <property type="evidence" value="ECO:0007669"/>
    <property type="project" value="InterPro"/>
</dbReference>
<comment type="caution">
    <text evidence="2">The sequence shown here is derived from an EMBL/GenBank/DDBJ whole genome shotgun (WGS) entry which is preliminary data.</text>
</comment>
<dbReference type="PANTHER" id="PTHR33122:SF41">
    <property type="entry name" value="PVR3-LIKE PROTEIN"/>
    <property type="match status" value="1"/>
</dbReference>
<reference evidence="2" key="1">
    <citation type="journal article" date="2018" name="DNA Res.">
        <title>Multiple hybrid de novo genome assembly of finger millet, an orphan allotetraploid crop.</title>
        <authorList>
            <person name="Hatakeyama M."/>
            <person name="Aluri S."/>
            <person name="Balachadran M.T."/>
            <person name="Sivarajan S.R."/>
            <person name="Patrignani A."/>
            <person name="Gruter S."/>
            <person name="Poveda L."/>
            <person name="Shimizu-Inatsugi R."/>
            <person name="Baeten J."/>
            <person name="Francoijs K.J."/>
            <person name="Nataraja K.N."/>
            <person name="Reddy Y.A.N."/>
            <person name="Phadnis S."/>
            <person name="Ravikumar R.L."/>
            <person name="Schlapbach R."/>
            <person name="Sreeman S.M."/>
            <person name="Shimizu K.K."/>
        </authorList>
    </citation>
    <scope>NUCLEOTIDE SEQUENCE</scope>
</reference>
<dbReference type="GO" id="GO:0009627">
    <property type="term" value="P:systemic acquired resistance"/>
    <property type="evidence" value="ECO:0007669"/>
    <property type="project" value="InterPro"/>
</dbReference>
<dbReference type="InterPro" id="IPR036312">
    <property type="entry name" value="Bifun_inhib/LTP/seed_sf"/>
</dbReference>
<dbReference type="Proteomes" id="UP001054889">
    <property type="component" value="Unassembled WGS sequence"/>
</dbReference>
<dbReference type="InterPro" id="IPR039265">
    <property type="entry name" value="DIR1-like"/>
</dbReference>
<evidence type="ECO:0000259" key="1">
    <source>
        <dbReference type="SMART" id="SM00499"/>
    </source>
</evidence>
<dbReference type="Gene3D" id="1.10.110.10">
    <property type="entry name" value="Plant lipid-transfer and hydrophobic proteins"/>
    <property type="match status" value="1"/>
</dbReference>
<organism evidence="2 3">
    <name type="scientific">Eleusine coracana subsp. coracana</name>
    <dbReference type="NCBI Taxonomy" id="191504"/>
    <lineage>
        <taxon>Eukaryota</taxon>
        <taxon>Viridiplantae</taxon>
        <taxon>Streptophyta</taxon>
        <taxon>Embryophyta</taxon>
        <taxon>Tracheophyta</taxon>
        <taxon>Spermatophyta</taxon>
        <taxon>Magnoliopsida</taxon>
        <taxon>Liliopsida</taxon>
        <taxon>Poales</taxon>
        <taxon>Poaceae</taxon>
        <taxon>PACMAD clade</taxon>
        <taxon>Chloridoideae</taxon>
        <taxon>Cynodonteae</taxon>
        <taxon>Eleusininae</taxon>
        <taxon>Eleusine</taxon>
    </lineage>
</organism>
<evidence type="ECO:0000313" key="2">
    <source>
        <dbReference type="EMBL" id="GJN13139.1"/>
    </source>
</evidence>
<dbReference type="SUPFAM" id="SSF47699">
    <property type="entry name" value="Bifunctional inhibitor/lipid-transfer protein/seed storage 2S albumin"/>
    <property type="match status" value="1"/>
</dbReference>